<sequence length="322" mass="34498">MRVLLTGSSGWLGRFLAPALQAAGHTVTGLDLAPGPETQVLGSVADRRVVDRAMGLGIDAVVHTAALHKPDIVRYPVQAFIDVNVTGTLNLLEAAKAAGHDRFVMTSTTSLMISEALRKNEGRREETPEAVWLDEQTGPLAPRNIYGVTKLAAEGLCRLHAAEHGLATVVLRTARFFPEDDDTLSQPSGENLKAIELLHRRLTVEDAAAAHVQALAKAPALGFGLYIVSASPPFTRADAAALKADAAALIRARFPDAETLFAARGWQLPKSLGRVYDPGLAERELGFRCHTDFAAVLQALRTGAPLPFAHDPDYSSPLARNR</sequence>
<evidence type="ECO:0000313" key="3">
    <source>
        <dbReference type="Proteomes" id="UP000058012"/>
    </source>
</evidence>
<feature type="domain" description="NAD-dependent epimerase/dehydratase" evidence="1">
    <location>
        <begin position="3"/>
        <end position="180"/>
    </location>
</feature>
<dbReference type="OrthoDB" id="9801056at2"/>
<keyword evidence="3" id="KW-1185">Reference proteome</keyword>
<dbReference type="Gene3D" id="3.40.50.720">
    <property type="entry name" value="NAD(P)-binding Rossmann-like Domain"/>
    <property type="match status" value="1"/>
</dbReference>
<comment type="caution">
    <text evidence="2">The sequence shown here is derived from an EMBL/GenBank/DDBJ whole genome shotgun (WGS) entry which is preliminary data.</text>
</comment>
<dbReference type="InterPro" id="IPR050177">
    <property type="entry name" value="Lipid_A_modif_metabolic_enz"/>
</dbReference>
<dbReference type="InterPro" id="IPR036291">
    <property type="entry name" value="NAD(P)-bd_dom_sf"/>
</dbReference>
<dbReference type="InterPro" id="IPR001509">
    <property type="entry name" value="Epimerase_deHydtase"/>
</dbReference>
<evidence type="ECO:0000313" key="2">
    <source>
        <dbReference type="EMBL" id="KUR73710.1"/>
    </source>
</evidence>
<name>A0A117UZH6_9SPHN</name>
<dbReference type="AlphaFoldDB" id="A0A117UZH6"/>
<dbReference type="SUPFAM" id="SSF51735">
    <property type="entry name" value="NAD(P)-binding Rossmann-fold domains"/>
    <property type="match status" value="1"/>
</dbReference>
<dbReference type="EMBL" id="LLZS01000001">
    <property type="protein sequence ID" value="KUR73710.1"/>
    <property type="molecule type" value="Genomic_DNA"/>
</dbReference>
<protein>
    <submittedName>
        <fullName evidence="2">Oxidoreductase</fullName>
    </submittedName>
</protein>
<dbReference type="CDD" id="cd08946">
    <property type="entry name" value="SDR_e"/>
    <property type="match status" value="1"/>
</dbReference>
<proteinExistence type="predicted"/>
<reference evidence="2 3" key="1">
    <citation type="submission" date="2015-10" db="EMBL/GenBank/DDBJ databases">
        <title>Draft genome sequence of Novosphingobium fuchskuhlense DSM 25065 isolated from a surface water sample of the southwest basin of Lake Grosse Fuchskuhle.</title>
        <authorList>
            <person name="Ruckert C."/>
            <person name="Winkler A."/>
            <person name="Glaeser J."/>
            <person name="Grossart H.-P."/>
            <person name="Kalinowski J."/>
            <person name="Glaeser S."/>
        </authorList>
    </citation>
    <scope>NUCLEOTIDE SEQUENCE [LARGE SCALE GENOMIC DNA]</scope>
    <source>
        <strain evidence="2 3">FNE08-7</strain>
    </source>
</reference>
<accession>A0A117UZH6</accession>
<dbReference type="Pfam" id="PF01370">
    <property type="entry name" value="Epimerase"/>
    <property type="match status" value="1"/>
</dbReference>
<dbReference type="RefSeq" id="WP_067906226.1">
    <property type="nucleotide sequence ID" value="NZ_KQ954244.1"/>
</dbReference>
<dbReference type="Proteomes" id="UP000058012">
    <property type="component" value="Unassembled WGS sequence"/>
</dbReference>
<dbReference type="PANTHER" id="PTHR43245">
    <property type="entry name" value="BIFUNCTIONAL POLYMYXIN RESISTANCE PROTEIN ARNA"/>
    <property type="match status" value="1"/>
</dbReference>
<gene>
    <name evidence="2" type="ORF">AQZ52_01710</name>
</gene>
<organism evidence="2 3">
    <name type="scientific">Novosphingobium fuchskuhlense</name>
    <dbReference type="NCBI Taxonomy" id="1117702"/>
    <lineage>
        <taxon>Bacteria</taxon>
        <taxon>Pseudomonadati</taxon>
        <taxon>Pseudomonadota</taxon>
        <taxon>Alphaproteobacteria</taxon>
        <taxon>Sphingomonadales</taxon>
        <taxon>Sphingomonadaceae</taxon>
        <taxon>Novosphingobium</taxon>
    </lineage>
</organism>
<dbReference type="PANTHER" id="PTHR43245:SF54">
    <property type="entry name" value="BLL0593 PROTEIN"/>
    <property type="match status" value="1"/>
</dbReference>
<evidence type="ECO:0000259" key="1">
    <source>
        <dbReference type="Pfam" id="PF01370"/>
    </source>
</evidence>
<dbReference type="STRING" id="1117702.AQZ52_01710"/>